<dbReference type="GO" id="GO:0016491">
    <property type="term" value="F:oxidoreductase activity"/>
    <property type="evidence" value="ECO:0007669"/>
    <property type="project" value="UniProtKB-KW"/>
</dbReference>
<evidence type="ECO:0000313" key="2">
    <source>
        <dbReference type="Proteomes" id="UP000887566"/>
    </source>
</evidence>
<organism evidence="2 3">
    <name type="scientific">Plectus sambesii</name>
    <dbReference type="NCBI Taxonomy" id="2011161"/>
    <lineage>
        <taxon>Eukaryota</taxon>
        <taxon>Metazoa</taxon>
        <taxon>Ecdysozoa</taxon>
        <taxon>Nematoda</taxon>
        <taxon>Chromadorea</taxon>
        <taxon>Plectida</taxon>
        <taxon>Plectina</taxon>
        <taxon>Plectoidea</taxon>
        <taxon>Plectidae</taxon>
        <taxon>Plectus</taxon>
    </lineage>
</organism>
<dbReference type="WBParaSite" id="PSAMB.scaffold9178size5259.g32195.t1">
    <property type="protein sequence ID" value="PSAMB.scaffold9178size5259.g32195.t1"/>
    <property type="gene ID" value="PSAMB.scaffold9178size5259.g32195"/>
</dbReference>
<name>A0A914XNF5_9BILA</name>
<sequence>MFPGSVARLLLRQPTLLQRKALSTLLNKSSSNLLRVPLRQVQPIALNRVAAAPDGVQYPESHAGHFKIERIWAAMLIPLLPAAYFVHGPAMDTMLSVAIALHTHWTTPIASTRDCLLLTYLLLDRLKESGGARIVNVSSLMHALCRHLSLDSLNFDHEPYNALEAYCRSKLAQVMWTRHLAKQLADQDVSVFALNPGVLATPISRYFVKGALGDSLASLIMPIALVANALIAKTAFEGAQTTLYLAAAPGVEQQSGGYFADCALQAPFALARDEQLAEALTNKSIELVGAPTKKQPPHRLLETDL</sequence>
<dbReference type="GO" id="GO:0016020">
    <property type="term" value="C:membrane"/>
    <property type="evidence" value="ECO:0007669"/>
    <property type="project" value="InterPro"/>
</dbReference>
<dbReference type="InterPro" id="IPR034804">
    <property type="entry name" value="SQR/QFR_C/D"/>
</dbReference>
<dbReference type="InterPro" id="IPR036291">
    <property type="entry name" value="NAD(P)-bd_dom_sf"/>
</dbReference>
<evidence type="ECO:0000313" key="3">
    <source>
        <dbReference type="WBParaSite" id="PSAMB.scaffold9178size5259.g32195.t1"/>
    </source>
</evidence>
<dbReference type="SUPFAM" id="SSF51735">
    <property type="entry name" value="NAD(P)-binding Rossmann-fold domains"/>
    <property type="match status" value="1"/>
</dbReference>
<dbReference type="PRINTS" id="PR00081">
    <property type="entry name" value="GDHRDH"/>
</dbReference>
<proteinExistence type="predicted"/>
<dbReference type="PANTHER" id="PTHR43157:SF31">
    <property type="entry name" value="PHOSPHATIDYLINOSITOL-GLYCAN BIOSYNTHESIS CLASS F PROTEIN"/>
    <property type="match status" value="1"/>
</dbReference>
<accession>A0A914XNF5</accession>
<evidence type="ECO:0000256" key="1">
    <source>
        <dbReference type="ARBA" id="ARBA00023002"/>
    </source>
</evidence>
<dbReference type="PANTHER" id="PTHR43157">
    <property type="entry name" value="PHOSPHATIDYLINOSITOL-GLYCAN BIOSYNTHESIS CLASS F PROTEIN-RELATED"/>
    <property type="match status" value="1"/>
</dbReference>
<protein>
    <submittedName>
        <fullName evidence="3">Uncharacterized protein</fullName>
    </submittedName>
</protein>
<keyword evidence="1" id="KW-0560">Oxidoreductase</keyword>
<keyword evidence="2" id="KW-1185">Reference proteome</keyword>
<reference evidence="3" key="1">
    <citation type="submission" date="2022-11" db="UniProtKB">
        <authorList>
            <consortium name="WormBaseParasite"/>
        </authorList>
    </citation>
    <scope>IDENTIFICATION</scope>
</reference>
<dbReference type="Pfam" id="PF00106">
    <property type="entry name" value="adh_short"/>
    <property type="match status" value="1"/>
</dbReference>
<dbReference type="InterPro" id="IPR002347">
    <property type="entry name" value="SDR_fam"/>
</dbReference>
<dbReference type="Gene3D" id="3.40.50.720">
    <property type="entry name" value="NAD(P)-binding Rossmann-like Domain"/>
    <property type="match status" value="1"/>
</dbReference>
<dbReference type="Pfam" id="PF05328">
    <property type="entry name" value="CybS"/>
    <property type="match status" value="1"/>
</dbReference>
<dbReference type="Proteomes" id="UP000887566">
    <property type="component" value="Unplaced"/>
</dbReference>
<dbReference type="AlphaFoldDB" id="A0A914XNF5"/>
<dbReference type="Gene3D" id="1.20.1300.10">
    <property type="entry name" value="Fumarate reductase/succinate dehydrogenase, transmembrane subunit"/>
    <property type="match status" value="1"/>
</dbReference>